<dbReference type="PANTHER" id="PTHR43102">
    <property type="entry name" value="SLR1143 PROTEIN"/>
    <property type="match status" value="1"/>
</dbReference>
<keyword evidence="9" id="KW-1185">Reference proteome</keyword>
<dbReference type="InterPro" id="IPR011011">
    <property type="entry name" value="Znf_FYVE_PHD"/>
</dbReference>
<dbReference type="InterPro" id="IPR017455">
    <property type="entry name" value="Znf_FYVE-rel"/>
</dbReference>
<sequence>MRGTTTVRATVAEIVHLLGATDTTDARKSMNRLHGRNFVDTMTLARIECIDDKMASCRVKWAAYKEVDTNVDYCFLEYSGMELDVRGSPLGFCIQASIDRPKEVPSLAALGFRRDEYHRTGFLVYPSLENPEAVHVTAIVQGSSSDKSSLEKVESNLHHRISRVLLSLPDFVTMRRLGALPAVDRTQWIQDSSRRFCAVCLKSFHFARKHHCRLCGEVVCGTCAAPREVDIPSLGSSALVRVCSHSKESTVLANAQNVHELSMRLTKIREMLNQSMPQPPPPPPPVHSTAWLVLSPSSVQKQLFHGQQDRAFELLDDSDDDDGHNAIQSEGQPRPPVQGSELETLNSADDRTSSIFIGDDGTADDLSYSLQDDECSNPHVDERHSMSGVDSNDEGIDIHGGFHDDDDDDLLYSHTMLAGSAKSPIHVLSDNVPIKVDAALEADVTNSTAAPAAANVDTRDGQSRSEVDELKSQLSELRKLLANANQRLHAVEATVTQSPHVKAASTKMEKAIRVVELQTGKAATDPCVMQRRHAHRAVVLELQAIMGLE</sequence>
<name>A0A418ARX6_9STRA</name>
<dbReference type="AlphaFoldDB" id="A0A418ARX6"/>
<evidence type="ECO:0000256" key="2">
    <source>
        <dbReference type="ARBA" id="ARBA00022771"/>
    </source>
</evidence>
<evidence type="ECO:0000259" key="7">
    <source>
        <dbReference type="PROSITE" id="PS50178"/>
    </source>
</evidence>
<comment type="caution">
    <text evidence="8">The sequence shown here is derived from an EMBL/GenBank/DDBJ whole genome shotgun (WGS) entry which is preliminary data.</text>
</comment>
<keyword evidence="5" id="KW-0175">Coiled coil</keyword>
<feature type="region of interest" description="Disordered" evidence="6">
    <location>
        <begin position="315"/>
        <end position="360"/>
    </location>
</feature>
<dbReference type="SMART" id="SM00064">
    <property type="entry name" value="FYVE"/>
    <property type="match status" value="1"/>
</dbReference>
<dbReference type="InterPro" id="IPR013083">
    <property type="entry name" value="Znf_RING/FYVE/PHD"/>
</dbReference>
<keyword evidence="3" id="KW-0862">Zinc</keyword>
<evidence type="ECO:0000256" key="5">
    <source>
        <dbReference type="SAM" id="Coils"/>
    </source>
</evidence>
<dbReference type="SUPFAM" id="SSF57903">
    <property type="entry name" value="FYVE/PHD zinc finger"/>
    <property type="match status" value="1"/>
</dbReference>
<dbReference type="EMBL" id="QUSY01000665">
    <property type="protein sequence ID" value="RHY27994.1"/>
    <property type="molecule type" value="Genomic_DNA"/>
</dbReference>
<reference evidence="8 9" key="1">
    <citation type="submission" date="2018-08" db="EMBL/GenBank/DDBJ databases">
        <title>Aphanomyces genome sequencing and annotation.</title>
        <authorList>
            <person name="Minardi D."/>
            <person name="Oidtmann B."/>
            <person name="Van Der Giezen M."/>
            <person name="Studholme D.J."/>
        </authorList>
    </citation>
    <scope>NUCLEOTIDE SEQUENCE [LARGE SCALE GENOMIC DNA]</scope>
    <source>
        <strain evidence="8 9">NJM0002</strain>
    </source>
</reference>
<gene>
    <name evidence="8" type="ORF">DYB32_006352</name>
</gene>
<evidence type="ECO:0000256" key="3">
    <source>
        <dbReference type="ARBA" id="ARBA00022833"/>
    </source>
</evidence>
<evidence type="ECO:0000313" key="9">
    <source>
        <dbReference type="Proteomes" id="UP000285060"/>
    </source>
</evidence>
<dbReference type="InterPro" id="IPR000306">
    <property type="entry name" value="Znf_FYVE"/>
</dbReference>
<dbReference type="PANTHER" id="PTHR43102:SF2">
    <property type="entry name" value="GAF DOMAIN-CONTAINING PROTEIN"/>
    <property type="match status" value="1"/>
</dbReference>
<feature type="domain" description="FYVE-type" evidence="7">
    <location>
        <begin position="191"/>
        <end position="251"/>
    </location>
</feature>
<organism evidence="8 9">
    <name type="scientific">Aphanomyces invadans</name>
    <dbReference type="NCBI Taxonomy" id="157072"/>
    <lineage>
        <taxon>Eukaryota</taxon>
        <taxon>Sar</taxon>
        <taxon>Stramenopiles</taxon>
        <taxon>Oomycota</taxon>
        <taxon>Saprolegniomycetes</taxon>
        <taxon>Saprolegniales</taxon>
        <taxon>Verrucalvaceae</taxon>
        <taxon>Aphanomyces</taxon>
    </lineage>
</organism>
<dbReference type="PROSITE" id="PS50178">
    <property type="entry name" value="ZF_FYVE"/>
    <property type="match status" value="1"/>
</dbReference>
<dbReference type="Gene3D" id="3.30.40.10">
    <property type="entry name" value="Zinc/RING finger domain, C3HC4 (zinc finger)"/>
    <property type="match status" value="1"/>
</dbReference>
<evidence type="ECO:0000256" key="6">
    <source>
        <dbReference type="SAM" id="MobiDB-lite"/>
    </source>
</evidence>
<evidence type="ECO:0000313" key="8">
    <source>
        <dbReference type="EMBL" id="RHY27994.1"/>
    </source>
</evidence>
<keyword evidence="1" id="KW-0479">Metal-binding</keyword>
<dbReference type="GO" id="GO:0008270">
    <property type="term" value="F:zinc ion binding"/>
    <property type="evidence" value="ECO:0007669"/>
    <property type="project" value="UniProtKB-KW"/>
</dbReference>
<dbReference type="Proteomes" id="UP000285060">
    <property type="component" value="Unassembled WGS sequence"/>
</dbReference>
<dbReference type="Pfam" id="PF01363">
    <property type="entry name" value="FYVE"/>
    <property type="match status" value="1"/>
</dbReference>
<accession>A0A418ARX6</accession>
<evidence type="ECO:0000256" key="4">
    <source>
        <dbReference type="PROSITE-ProRule" id="PRU00091"/>
    </source>
</evidence>
<proteinExistence type="predicted"/>
<protein>
    <recommendedName>
        <fullName evidence="7">FYVE-type domain-containing protein</fullName>
    </recommendedName>
</protein>
<feature type="coiled-coil region" evidence="5">
    <location>
        <begin position="467"/>
        <end position="494"/>
    </location>
</feature>
<keyword evidence="2 4" id="KW-0863">Zinc-finger</keyword>
<dbReference type="VEuPathDB" id="FungiDB:H310_08109"/>
<evidence type="ECO:0000256" key="1">
    <source>
        <dbReference type="ARBA" id="ARBA00022723"/>
    </source>
</evidence>